<evidence type="ECO:0000259" key="4">
    <source>
        <dbReference type="Pfam" id="PF07687"/>
    </source>
</evidence>
<feature type="binding site" evidence="2">
    <location>
        <position position="162"/>
    </location>
    <ligand>
        <name>Mn(2+)</name>
        <dbReference type="ChEBI" id="CHEBI:29035"/>
        <label>2</label>
    </ligand>
</feature>
<evidence type="ECO:0000256" key="3">
    <source>
        <dbReference type="SAM" id="SignalP"/>
    </source>
</evidence>
<keyword evidence="1" id="KW-0378">Hydrolase</keyword>
<evidence type="ECO:0000313" key="6">
    <source>
        <dbReference type="Proteomes" id="UP000824150"/>
    </source>
</evidence>
<dbReference type="Gene3D" id="3.30.70.360">
    <property type="match status" value="1"/>
</dbReference>
<dbReference type="PIRSF" id="PIRSF005962">
    <property type="entry name" value="Pept_M20D_amidohydro"/>
    <property type="match status" value="1"/>
</dbReference>
<organism evidence="5 6">
    <name type="scientific">Candidatus Anaerobiospirillum merdipullorum</name>
    <dbReference type="NCBI Taxonomy" id="2838450"/>
    <lineage>
        <taxon>Bacteria</taxon>
        <taxon>Pseudomonadati</taxon>
        <taxon>Pseudomonadota</taxon>
        <taxon>Gammaproteobacteria</taxon>
        <taxon>Aeromonadales</taxon>
        <taxon>Succinivibrionaceae</taxon>
        <taxon>Anaerobiospirillum</taxon>
    </lineage>
</organism>
<dbReference type="GO" id="GO:0050118">
    <property type="term" value="F:N-acetyldiaminopimelate deacetylase activity"/>
    <property type="evidence" value="ECO:0007669"/>
    <property type="project" value="UniProtKB-ARBA"/>
</dbReference>
<feature type="binding site" evidence="2">
    <location>
        <position position="436"/>
    </location>
    <ligand>
        <name>Mn(2+)</name>
        <dbReference type="ChEBI" id="CHEBI:29035"/>
        <label>2</label>
    </ligand>
</feature>
<dbReference type="PANTHER" id="PTHR11014">
    <property type="entry name" value="PEPTIDASE M20 FAMILY MEMBER"/>
    <property type="match status" value="1"/>
</dbReference>
<dbReference type="Proteomes" id="UP000824150">
    <property type="component" value="Unassembled WGS sequence"/>
</dbReference>
<keyword evidence="3" id="KW-0732">Signal</keyword>
<dbReference type="NCBIfam" id="TIGR01891">
    <property type="entry name" value="amidohydrolases"/>
    <property type="match status" value="1"/>
</dbReference>
<feature type="binding site" evidence="2">
    <location>
        <position position="198"/>
    </location>
    <ligand>
        <name>Mn(2+)</name>
        <dbReference type="ChEBI" id="CHEBI:29035"/>
        <label>2</label>
    </ligand>
</feature>
<protein>
    <submittedName>
        <fullName evidence="5">Amidohydrolase</fullName>
    </submittedName>
</protein>
<reference evidence="5" key="2">
    <citation type="submission" date="2021-04" db="EMBL/GenBank/DDBJ databases">
        <authorList>
            <person name="Gilroy R."/>
        </authorList>
    </citation>
    <scope>NUCLEOTIDE SEQUENCE</scope>
    <source>
        <strain evidence="5">687</strain>
    </source>
</reference>
<dbReference type="EMBL" id="JAHLFG010000045">
    <property type="protein sequence ID" value="MBU3826724.1"/>
    <property type="molecule type" value="Genomic_DNA"/>
</dbReference>
<feature type="binding site" evidence="2">
    <location>
        <position position="237"/>
    </location>
    <ligand>
        <name>Mn(2+)</name>
        <dbReference type="ChEBI" id="CHEBI:29035"/>
        <label>2</label>
    </ligand>
</feature>
<reference evidence="5" key="1">
    <citation type="journal article" date="2021" name="PeerJ">
        <title>Extensive microbial diversity within the chicken gut microbiome revealed by metagenomics and culture.</title>
        <authorList>
            <person name="Gilroy R."/>
            <person name="Ravi A."/>
            <person name="Getino M."/>
            <person name="Pursley I."/>
            <person name="Horton D.L."/>
            <person name="Alikhan N.F."/>
            <person name="Baker D."/>
            <person name="Gharbi K."/>
            <person name="Hall N."/>
            <person name="Watson M."/>
            <person name="Adriaenssens E.M."/>
            <person name="Foster-Nyarko E."/>
            <person name="Jarju S."/>
            <person name="Secka A."/>
            <person name="Antonio M."/>
            <person name="Oren A."/>
            <person name="Chaudhuri R.R."/>
            <person name="La Ragione R."/>
            <person name="Hildebrand F."/>
            <person name="Pallen M.J."/>
        </authorList>
    </citation>
    <scope>NUCLEOTIDE SEQUENCE</scope>
    <source>
        <strain evidence="5">687</strain>
    </source>
</reference>
<comment type="caution">
    <text evidence="5">The sequence shown here is derived from an EMBL/GenBank/DDBJ whole genome shotgun (WGS) entry which is preliminary data.</text>
</comment>
<dbReference type="AlphaFoldDB" id="A0A9E2KNW8"/>
<dbReference type="SUPFAM" id="SSF53187">
    <property type="entry name" value="Zn-dependent exopeptidases"/>
    <property type="match status" value="1"/>
</dbReference>
<feature type="binding site" evidence="2">
    <location>
        <position position="164"/>
    </location>
    <ligand>
        <name>Mn(2+)</name>
        <dbReference type="ChEBI" id="CHEBI:29035"/>
        <label>2</label>
    </ligand>
</feature>
<dbReference type="GO" id="GO:0046872">
    <property type="term" value="F:metal ion binding"/>
    <property type="evidence" value="ECO:0007669"/>
    <property type="project" value="UniProtKB-KW"/>
</dbReference>
<dbReference type="FunFam" id="3.30.70.360:FF:000001">
    <property type="entry name" value="N-acetyldiaminopimelate deacetylase"/>
    <property type="match status" value="1"/>
</dbReference>
<dbReference type="Pfam" id="PF01546">
    <property type="entry name" value="Peptidase_M20"/>
    <property type="match status" value="1"/>
</dbReference>
<dbReference type="PROSITE" id="PS51257">
    <property type="entry name" value="PROKAR_LIPOPROTEIN"/>
    <property type="match status" value="1"/>
</dbReference>
<sequence length="462" mass="49001">MQKVVNHMYKLALCVSVALTLSACAQSPNATATLSSQVQSTQTTAQANYQAPAWLEASVAEVYPEAVKIRHYLHQHPELGCQEVKTQAYIADFLQQQGIEVIKGTEHAPTAVIGVLNPGKGHAIGIRADIDALPIKENTGLPYASTVKGMFFGREADVSHMCGHDAHMAMLLAAAKVMAAHKDDIARTVVFLFQPAEEGDSRVNPYDLPAGQLAGANAMVQDGVLERFGIEKVFGIHVMARQPAGKMLIAKGPALNSVDDFRVQIQGEQAHGAMPWTGVDATLTAAAAVVNLQQIVSRNIPLNSGMGVITVGRLQAGETSNVMAGSAEFEGTIRSNNAQIRSMLLQRIPEVIAGTAAAYGAKAQTRILEIYPVTVNDPDLATATVAQLQDFGVDAQLSQWNPGASEDFSFFAQKVPGVFMFLGVDKPGSSNAANNHSDKFVIDDTALKAGITAHVAVALSPL</sequence>
<dbReference type="InterPro" id="IPR036264">
    <property type="entry name" value="Bact_exopeptidase_dim_dom"/>
</dbReference>
<dbReference type="SUPFAM" id="SSF55031">
    <property type="entry name" value="Bacterial exopeptidase dimerisation domain"/>
    <property type="match status" value="1"/>
</dbReference>
<evidence type="ECO:0000256" key="2">
    <source>
        <dbReference type="PIRSR" id="PIRSR005962-1"/>
    </source>
</evidence>
<feature type="domain" description="Peptidase M20 dimerisation" evidence="4">
    <location>
        <begin position="260"/>
        <end position="355"/>
    </location>
</feature>
<dbReference type="InterPro" id="IPR002933">
    <property type="entry name" value="Peptidase_M20"/>
</dbReference>
<feature type="chain" id="PRO_5039338043" evidence="3">
    <location>
        <begin position="26"/>
        <end position="462"/>
    </location>
</feature>
<dbReference type="InterPro" id="IPR017439">
    <property type="entry name" value="Amidohydrolase"/>
</dbReference>
<dbReference type="InterPro" id="IPR011650">
    <property type="entry name" value="Peptidase_M20_dimer"/>
</dbReference>
<dbReference type="Pfam" id="PF07687">
    <property type="entry name" value="M20_dimer"/>
    <property type="match status" value="1"/>
</dbReference>
<comment type="cofactor">
    <cofactor evidence="2">
        <name>Mn(2+)</name>
        <dbReference type="ChEBI" id="CHEBI:29035"/>
    </cofactor>
    <text evidence="2">The Mn(2+) ion enhances activity.</text>
</comment>
<dbReference type="GO" id="GO:0019877">
    <property type="term" value="P:diaminopimelate biosynthetic process"/>
    <property type="evidence" value="ECO:0007669"/>
    <property type="project" value="UniProtKB-ARBA"/>
</dbReference>
<dbReference type="Gene3D" id="3.40.630.10">
    <property type="entry name" value="Zn peptidases"/>
    <property type="match status" value="1"/>
</dbReference>
<proteinExistence type="predicted"/>
<name>A0A9E2KNW8_9GAMM</name>
<evidence type="ECO:0000256" key="1">
    <source>
        <dbReference type="ARBA" id="ARBA00022801"/>
    </source>
</evidence>
<keyword evidence="2" id="KW-0464">Manganese</keyword>
<evidence type="ECO:0000313" key="5">
    <source>
        <dbReference type="EMBL" id="MBU3826724.1"/>
    </source>
</evidence>
<feature type="signal peptide" evidence="3">
    <location>
        <begin position="1"/>
        <end position="25"/>
    </location>
</feature>
<dbReference type="PANTHER" id="PTHR11014:SF63">
    <property type="entry name" value="METALLOPEPTIDASE, PUTATIVE (AFU_ORTHOLOGUE AFUA_6G09600)-RELATED"/>
    <property type="match status" value="1"/>
</dbReference>
<accession>A0A9E2KNW8</accession>
<gene>
    <name evidence="5" type="ORF">IAA31_04445</name>
</gene>
<keyword evidence="2" id="KW-0479">Metal-binding</keyword>